<evidence type="ECO:0000313" key="3">
    <source>
        <dbReference type="Proteomes" id="UP000177996"/>
    </source>
</evidence>
<accession>A0A1G2D8E8</accession>
<comment type="caution">
    <text evidence="2">The sequence shown here is derived from an EMBL/GenBank/DDBJ whole genome shotgun (WGS) entry which is preliminary data.</text>
</comment>
<reference evidence="2 3" key="1">
    <citation type="journal article" date="2016" name="Nat. Commun.">
        <title>Thousands of microbial genomes shed light on interconnected biogeochemical processes in an aquifer system.</title>
        <authorList>
            <person name="Anantharaman K."/>
            <person name="Brown C.T."/>
            <person name="Hug L.A."/>
            <person name="Sharon I."/>
            <person name="Castelle C.J."/>
            <person name="Probst A.J."/>
            <person name="Thomas B.C."/>
            <person name="Singh A."/>
            <person name="Wilkins M.J."/>
            <person name="Karaoz U."/>
            <person name="Brodie E.L."/>
            <person name="Williams K.H."/>
            <person name="Hubbard S.S."/>
            <person name="Banfield J.F."/>
        </authorList>
    </citation>
    <scope>NUCLEOTIDE SEQUENCE [LARGE SCALE GENOMIC DNA]</scope>
</reference>
<dbReference type="STRING" id="1798661.A3D65_00005"/>
<proteinExistence type="predicted"/>
<evidence type="ECO:0000256" key="1">
    <source>
        <dbReference type="SAM" id="SignalP"/>
    </source>
</evidence>
<organism evidence="2 3">
    <name type="scientific">Candidatus Lloydbacteria bacterium RIFCSPHIGHO2_02_FULL_50_13</name>
    <dbReference type="NCBI Taxonomy" id="1798661"/>
    <lineage>
        <taxon>Bacteria</taxon>
        <taxon>Candidatus Lloydiibacteriota</taxon>
    </lineage>
</organism>
<keyword evidence="1" id="KW-0732">Signal</keyword>
<dbReference type="AlphaFoldDB" id="A0A1G2D8E8"/>
<name>A0A1G2D8E8_9BACT</name>
<evidence type="ECO:0000313" key="2">
    <source>
        <dbReference type="EMBL" id="OGZ09896.1"/>
    </source>
</evidence>
<protein>
    <submittedName>
        <fullName evidence="2">Uncharacterized protein</fullName>
    </submittedName>
</protein>
<gene>
    <name evidence="2" type="ORF">A3D65_00005</name>
</gene>
<feature type="chain" id="PRO_5009582476" evidence="1">
    <location>
        <begin position="22"/>
        <end position="130"/>
    </location>
</feature>
<dbReference type="Proteomes" id="UP000177996">
    <property type="component" value="Unassembled WGS sequence"/>
</dbReference>
<sequence>MKRTLIAVLFAVTAFATTTFAATPTSAPTLPADLEMAWEKVHADSCKKPNGVVVGRIFYRKKGAPQQKMLLFTKNGNLVAQYAENAYSIRQPDGSWMRHEETVGGEEEDAMNVVLTMTEPEYTRCLAQTK</sequence>
<feature type="signal peptide" evidence="1">
    <location>
        <begin position="1"/>
        <end position="21"/>
    </location>
</feature>
<dbReference type="EMBL" id="MHLL01000014">
    <property type="protein sequence ID" value="OGZ09896.1"/>
    <property type="molecule type" value="Genomic_DNA"/>
</dbReference>